<evidence type="ECO:0000256" key="4">
    <source>
        <dbReference type="PROSITE-ProRule" id="PRU00489"/>
    </source>
</evidence>
<dbReference type="PATRIC" id="fig|1177755.3.peg.1688"/>
<evidence type="ECO:0000313" key="7">
    <source>
        <dbReference type="Proteomes" id="UP000095087"/>
    </source>
</evidence>
<name>A0A1E2S020_9HYPH</name>
<keyword evidence="3" id="KW-0949">S-adenosyl-L-methionine</keyword>
<proteinExistence type="inferred from homology"/>
<keyword evidence="2" id="KW-0808">Transferase</keyword>
<comment type="similarity">
    <text evidence="4">Belongs to the MT-A70-like family.</text>
</comment>
<dbReference type="Gene3D" id="1.10.10.2830">
    <property type="match status" value="1"/>
</dbReference>
<dbReference type="RefSeq" id="WP_069094974.1">
    <property type="nucleotide sequence ID" value="NZ_MASI01000003.1"/>
</dbReference>
<evidence type="ECO:0000256" key="3">
    <source>
        <dbReference type="ARBA" id="ARBA00022691"/>
    </source>
</evidence>
<sequence length="479" mass="52181">MLTFHPSADDAPVELGALVAHRLADLFPMMSADEHAALVADMRENGFREGCEIILYEGQILDGRNRYSCAREAGVTPLVTNFFASRDGDPLRYVISRNLNRRHLNETQRAWVASQVASYTHGGDRRSASDQAANLPLETEAPKNSANLPNKAEGVEQRDEPAPKVSQADAAKLFNVSERSVRDAAKVGKSGIDELNEAVRAGHLSISAAAKAAMLPPETQRRIAQVAASGKANVVRKVLKQEGRAKREAELGAKQCALPEKKYGVILADPEWRFKTWSEAGMDRAADNHYPTSELTDIAAREVVAISAEDCVLYLWVTRPMLEMGLVVMRAWGFAYVSCHGWDKEVGGTGYWNIDDLELLLIGTKGDVPCPAPGTQERALLHAKRGQHSAKPEAVAEMIEALFPTLPKIELNRRGPARPGWDAWGNEAETGALTEEQRALVDANGMVRVSDNMVVAAEFLTEEEWARALGKAAAGEVAA</sequence>
<dbReference type="SUPFAM" id="SSF53335">
    <property type="entry name" value="S-adenosyl-L-methionine-dependent methyltransferases"/>
    <property type="match status" value="1"/>
</dbReference>
<dbReference type="Proteomes" id="UP000095087">
    <property type="component" value="Unassembled WGS sequence"/>
</dbReference>
<evidence type="ECO:0000256" key="2">
    <source>
        <dbReference type="ARBA" id="ARBA00022679"/>
    </source>
</evidence>
<evidence type="ECO:0000256" key="5">
    <source>
        <dbReference type="SAM" id="MobiDB-lite"/>
    </source>
</evidence>
<dbReference type="STRING" id="1177755.A7A08_01684"/>
<dbReference type="PANTHER" id="PTHR12829:SF7">
    <property type="entry name" value="N6-ADENOSINE-METHYLTRANSFERASE CATALYTIC SUBUNIT"/>
    <property type="match status" value="1"/>
</dbReference>
<keyword evidence="7" id="KW-1185">Reference proteome</keyword>
<protein>
    <submittedName>
        <fullName evidence="6">Uncharacterized protein</fullName>
    </submittedName>
</protein>
<accession>A0A1E2S020</accession>
<dbReference type="InterPro" id="IPR007757">
    <property type="entry name" value="MT-A70-like"/>
</dbReference>
<feature type="compositionally biased region" description="Basic and acidic residues" evidence="5">
    <location>
        <begin position="153"/>
        <end position="162"/>
    </location>
</feature>
<evidence type="ECO:0000256" key="1">
    <source>
        <dbReference type="ARBA" id="ARBA00022603"/>
    </source>
</evidence>
<gene>
    <name evidence="6" type="ORF">A7A08_01684</name>
</gene>
<dbReference type="GO" id="GO:0008168">
    <property type="term" value="F:methyltransferase activity"/>
    <property type="evidence" value="ECO:0007669"/>
    <property type="project" value="UniProtKB-KW"/>
</dbReference>
<dbReference type="PANTHER" id="PTHR12829">
    <property type="entry name" value="N6-ADENOSINE-METHYLTRANSFERASE"/>
    <property type="match status" value="1"/>
</dbReference>
<organism evidence="6 7">
    <name type="scientific">Methyloligella halotolerans</name>
    <dbReference type="NCBI Taxonomy" id="1177755"/>
    <lineage>
        <taxon>Bacteria</taxon>
        <taxon>Pseudomonadati</taxon>
        <taxon>Pseudomonadota</taxon>
        <taxon>Alphaproteobacteria</taxon>
        <taxon>Hyphomicrobiales</taxon>
        <taxon>Hyphomicrobiaceae</taxon>
        <taxon>Methyloligella</taxon>
    </lineage>
</organism>
<comment type="caution">
    <text evidence="6">The sequence shown here is derived from an EMBL/GenBank/DDBJ whole genome shotgun (WGS) entry which is preliminary data.</text>
</comment>
<dbReference type="EMBL" id="MASI01000003">
    <property type="protein sequence ID" value="ODA67649.1"/>
    <property type="molecule type" value="Genomic_DNA"/>
</dbReference>
<dbReference type="GO" id="GO:0032259">
    <property type="term" value="P:methylation"/>
    <property type="evidence" value="ECO:0007669"/>
    <property type="project" value="UniProtKB-KW"/>
</dbReference>
<dbReference type="PROSITE" id="PS51143">
    <property type="entry name" value="MT_A70"/>
    <property type="match status" value="1"/>
</dbReference>
<dbReference type="REBASE" id="171347">
    <property type="entry name" value="M.MhaC2ORF1684P"/>
</dbReference>
<evidence type="ECO:0000313" key="6">
    <source>
        <dbReference type="EMBL" id="ODA67649.1"/>
    </source>
</evidence>
<dbReference type="InterPro" id="IPR029063">
    <property type="entry name" value="SAM-dependent_MTases_sf"/>
</dbReference>
<feature type="region of interest" description="Disordered" evidence="5">
    <location>
        <begin position="137"/>
        <end position="166"/>
    </location>
</feature>
<reference evidence="6 7" key="1">
    <citation type="submission" date="2016-07" db="EMBL/GenBank/DDBJ databases">
        <title>Draft genome sequence of Methyloligella halotolerans C2T (VKM B-2706T=CCUG 61687T=DSM 25045T), a halotolerant polyhydroxybutyrate accumulating methylotroph.</title>
        <authorList>
            <person name="Vasilenko O.V."/>
            <person name="Doronina N.V."/>
            <person name="Poroshina M.N."/>
            <person name="Tarlachkov S.V."/>
            <person name="Trotsenko Y.A."/>
        </authorList>
    </citation>
    <scope>NUCLEOTIDE SEQUENCE [LARGE SCALE GENOMIC DNA]</scope>
    <source>
        <strain evidence="6 7">VKM B-2706</strain>
    </source>
</reference>
<keyword evidence="1" id="KW-0489">Methyltransferase</keyword>
<dbReference type="Pfam" id="PF05063">
    <property type="entry name" value="MT-A70"/>
    <property type="match status" value="1"/>
</dbReference>
<dbReference type="AlphaFoldDB" id="A0A1E2S020"/>